<proteinExistence type="predicted"/>
<name>A0A7J2U4A9_9CREN</name>
<organism evidence="2">
    <name type="scientific">Ignisphaera aggregans</name>
    <dbReference type="NCBI Taxonomy" id="334771"/>
    <lineage>
        <taxon>Archaea</taxon>
        <taxon>Thermoproteota</taxon>
        <taxon>Thermoprotei</taxon>
        <taxon>Desulfurococcales</taxon>
        <taxon>Desulfurococcaceae</taxon>
        <taxon>Ignisphaera</taxon>
    </lineage>
</organism>
<dbReference type="InterPro" id="IPR006342">
    <property type="entry name" value="FkbM_mtfrase"/>
</dbReference>
<keyword evidence="2" id="KW-0489">Methyltransferase</keyword>
<dbReference type="InterPro" id="IPR029063">
    <property type="entry name" value="SAM-dependent_MTases_sf"/>
</dbReference>
<dbReference type="CDD" id="cd02440">
    <property type="entry name" value="AdoMet_MTases"/>
    <property type="match status" value="1"/>
</dbReference>
<evidence type="ECO:0000313" key="2">
    <source>
        <dbReference type="EMBL" id="HEM67235.1"/>
    </source>
</evidence>
<dbReference type="SUPFAM" id="SSF53335">
    <property type="entry name" value="S-adenosyl-L-methionine-dependent methyltransferases"/>
    <property type="match status" value="1"/>
</dbReference>
<dbReference type="EMBL" id="DSEU01000044">
    <property type="protein sequence ID" value="HEM67235.1"/>
    <property type="molecule type" value="Genomic_DNA"/>
</dbReference>
<gene>
    <name evidence="2" type="ORF">ENO26_06685</name>
</gene>
<dbReference type="Pfam" id="PF05050">
    <property type="entry name" value="Methyltransf_21"/>
    <property type="match status" value="1"/>
</dbReference>
<dbReference type="NCBIfam" id="TIGR01444">
    <property type="entry name" value="fkbM_fam"/>
    <property type="match status" value="1"/>
</dbReference>
<dbReference type="GO" id="GO:0008168">
    <property type="term" value="F:methyltransferase activity"/>
    <property type="evidence" value="ECO:0007669"/>
    <property type="project" value="UniProtKB-KW"/>
</dbReference>
<protein>
    <submittedName>
        <fullName evidence="2">FkbM family methyltransferase</fullName>
    </submittedName>
</protein>
<dbReference type="GO" id="GO:0032259">
    <property type="term" value="P:methylation"/>
    <property type="evidence" value="ECO:0007669"/>
    <property type="project" value="UniProtKB-KW"/>
</dbReference>
<comment type="caution">
    <text evidence="2">The sequence shown here is derived from an EMBL/GenBank/DDBJ whole genome shotgun (WGS) entry which is preliminary data.</text>
</comment>
<sequence>MYRDGAKLVIHPKIYGFLVRKLFDGAFTGLRCGDGIVVARGFAVPVQELLFSSCVDDAIRLGWVYDTGCGCWVRDGVRFEHVKCYMLEVFNYGDYRYIDVRSRVVIDVGAGFGETAVYFILNGAKHVVAVEPCSDQFRELLENLKLNNVVNRVAPINAILASKHSKIGVEYPSGKIFVDTVTLGDIAKAVDVDGAVLKMNCEGCEYDIILNDYEHVKIFDEVYLEYHAYTTRKPVDVLPKKLSKDYKCEIVSNGEFYKRHGYSRKLLGLVKCVKV</sequence>
<accession>A0A7J2U4A9</accession>
<reference evidence="2" key="1">
    <citation type="journal article" date="2020" name="mSystems">
        <title>Genome- and Community-Level Interaction Insights into Carbon Utilization and Element Cycling Functions of Hydrothermarchaeota in Hydrothermal Sediment.</title>
        <authorList>
            <person name="Zhou Z."/>
            <person name="Liu Y."/>
            <person name="Xu W."/>
            <person name="Pan J."/>
            <person name="Luo Z.H."/>
            <person name="Li M."/>
        </authorList>
    </citation>
    <scope>NUCLEOTIDE SEQUENCE [LARGE SCALE GENOMIC DNA]</scope>
    <source>
        <strain evidence="2">SpSt-125</strain>
    </source>
</reference>
<dbReference type="AlphaFoldDB" id="A0A7J2U4A9"/>
<evidence type="ECO:0000259" key="1">
    <source>
        <dbReference type="Pfam" id="PF05050"/>
    </source>
</evidence>
<feature type="domain" description="Methyltransferase FkbM" evidence="1">
    <location>
        <begin position="107"/>
        <end position="228"/>
    </location>
</feature>
<keyword evidence="2" id="KW-0808">Transferase</keyword>
<dbReference type="Gene3D" id="3.40.50.150">
    <property type="entry name" value="Vaccinia Virus protein VP39"/>
    <property type="match status" value="1"/>
</dbReference>